<comment type="caution">
    <text evidence="3">The sequence shown here is derived from an EMBL/GenBank/DDBJ whole genome shotgun (WGS) entry which is preliminary data.</text>
</comment>
<evidence type="ECO:0000313" key="4">
    <source>
        <dbReference type="Proteomes" id="UP000028602"/>
    </source>
</evidence>
<evidence type="ECO:0000256" key="1">
    <source>
        <dbReference type="PIRSR" id="PIRSR015853-1"/>
    </source>
</evidence>
<feature type="binding site" evidence="2">
    <location>
        <position position="105"/>
    </location>
    <ligand>
        <name>Zn(2+)</name>
        <dbReference type="ChEBI" id="CHEBI:29105"/>
        <label>2</label>
    </ligand>
</feature>
<dbReference type="GO" id="GO:0004177">
    <property type="term" value="F:aminopeptidase activity"/>
    <property type="evidence" value="ECO:0007669"/>
    <property type="project" value="UniProtKB-KW"/>
</dbReference>
<keyword evidence="3" id="KW-0031">Aminopeptidase</keyword>
<dbReference type="RefSeq" id="WP_029990434.1">
    <property type="nucleotide sequence ID" value="NZ_ATMJ01000025.1"/>
</dbReference>
<feature type="binding site" evidence="2">
    <location>
        <position position="8"/>
    </location>
    <ligand>
        <name>Zn(2+)</name>
        <dbReference type="ChEBI" id="CHEBI:29105"/>
        <label>2</label>
    </ligand>
</feature>
<feature type="binding site" evidence="2">
    <location>
        <position position="10"/>
    </location>
    <ligand>
        <name>Zn(2+)</name>
        <dbReference type="ChEBI" id="CHEBI:29105"/>
        <label>1</label>
    </ligand>
</feature>
<dbReference type="Gene3D" id="3.30.1360.130">
    <property type="entry name" value="Dipeptide transport protein"/>
    <property type="match status" value="1"/>
</dbReference>
<keyword evidence="2" id="KW-0479">Metal-binding</keyword>
<proteinExistence type="predicted"/>
<feature type="active site" description="Nucleophile" evidence="1">
    <location>
        <position position="116"/>
    </location>
</feature>
<dbReference type="GO" id="GO:0046872">
    <property type="term" value="F:metal ion binding"/>
    <property type="evidence" value="ECO:0007669"/>
    <property type="project" value="UniProtKB-KW"/>
</dbReference>
<feature type="binding site" evidence="2">
    <location>
        <position position="60"/>
    </location>
    <ligand>
        <name>Zn(2+)</name>
        <dbReference type="ChEBI" id="CHEBI:29105"/>
        <label>2</label>
    </ligand>
</feature>
<dbReference type="CDD" id="cd08663">
    <property type="entry name" value="DAP_dppA_1"/>
    <property type="match status" value="1"/>
</dbReference>
<sequence>MKIFISADIEGVAGVMRPEQCSPGHAEYQMARGLMEQEVNAAIDGAFRGGATEVVVADSHAQMTNLRAENMDPRARLVQGKPRTFSMIEGLEQQHFDGIMCIGFHTAAGEKGVLAHTINSRAFWRVMINGQVMGEVDIYAAAAAELNTPLLLASGDDHLQRWISEYYPQTVYACVKRAIANTAAESLSPAAARECISAAAGQAVRQCSQAAVSRVAAPYRLELNVTRPVLADVYSLIPGVIREDGVTVSYQATSMKQLISLLSTFSYLAATQG</sequence>
<dbReference type="InterPro" id="IPR027476">
    <property type="entry name" value="DppA_N"/>
</dbReference>
<dbReference type="PIRSF" id="PIRSF015853">
    <property type="entry name" value="Pep_DppA"/>
    <property type="match status" value="1"/>
</dbReference>
<reference evidence="3 4" key="1">
    <citation type="submission" date="2014-05" db="EMBL/GenBank/DDBJ databases">
        <title>ATOL: Assembling a taxonomically balanced genome-scale reconstruction of the evolutionary history of the Enterobacteriaceae.</title>
        <authorList>
            <person name="Plunkett G.III."/>
            <person name="Neeno-Eckwall E.C."/>
            <person name="Glasner J.D."/>
            <person name="Perna N.T."/>
        </authorList>
    </citation>
    <scope>NUCLEOTIDE SEQUENCE [LARGE SCALE GENOMIC DNA]</scope>
    <source>
        <strain evidence="3 4">ATCC 33301</strain>
    </source>
</reference>
<feature type="binding site" evidence="2">
    <location>
        <position position="8"/>
    </location>
    <ligand>
        <name>Zn(2+)</name>
        <dbReference type="ChEBI" id="CHEBI:29105"/>
        <label>1</label>
    </ligand>
</feature>
<dbReference type="eggNOG" id="COG2362">
    <property type="taxonomic scope" value="Bacteria"/>
</dbReference>
<dbReference type="OrthoDB" id="9785420at2"/>
<dbReference type="SUPFAM" id="SSF63992">
    <property type="entry name" value="Dipeptide transport protein"/>
    <property type="match status" value="1"/>
</dbReference>
<name>A0A085JQH2_9GAMM</name>
<keyword evidence="2" id="KW-0862">Zinc</keyword>
<evidence type="ECO:0000256" key="2">
    <source>
        <dbReference type="PIRSR" id="PIRSR015853-2"/>
    </source>
</evidence>
<dbReference type="EMBL" id="JMPR01000004">
    <property type="protein sequence ID" value="KFD22718.1"/>
    <property type="molecule type" value="Genomic_DNA"/>
</dbReference>
<keyword evidence="3" id="KW-0378">Hydrolase</keyword>
<organism evidence="3 4">
    <name type="scientific">Tatumella ptyseos ATCC 33301</name>
    <dbReference type="NCBI Taxonomy" id="1005995"/>
    <lineage>
        <taxon>Bacteria</taxon>
        <taxon>Pseudomonadati</taxon>
        <taxon>Pseudomonadota</taxon>
        <taxon>Gammaproteobacteria</taxon>
        <taxon>Enterobacterales</taxon>
        <taxon>Erwiniaceae</taxon>
        <taxon>Tatumella</taxon>
    </lineage>
</organism>
<dbReference type="AlphaFoldDB" id="A0A085JQH2"/>
<dbReference type="Proteomes" id="UP000028602">
    <property type="component" value="Unassembled WGS sequence"/>
</dbReference>
<dbReference type="Pfam" id="PF04951">
    <property type="entry name" value="Peptidase_M55"/>
    <property type="match status" value="1"/>
</dbReference>
<feature type="binding site" evidence="2">
    <location>
        <position position="135"/>
    </location>
    <ligand>
        <name>Zn(2+)</name>
        <dbReference type="ChEBI" id="CHEBI:29105"/>
        <label>2</label>
    </ligand>
</feature>
<protein>
    <submittedName>
        <fullName evidence="3">D-aminopeptidase</fullName>
    </submittedName>
</protein>
<gene>
    <name evidence="3" type="ORF">GTPT_0297</name>
</gene>
<dbReference type="InterPro" id="IPR036177">
    <property type="entry name" value="Peptidase_M55_sf"/>
</dbReference>
<evidence type="ECO:0000313" key="3">
    <source>
        <dbReference type="EMBL" id="KFD22718.1"/>
    </source>
</evidence>
<keyword evidence="3" id="KW-0645">Protease</keyword>
<dbReference type="Gene3D" id="3.40.50.10780">
    <property type="entry name" value="Dipeptide transport protein"/>
    <property type="match status" value="1"/>
</dbReference>
<accession>A0A085JQH2</accession>
<dbReference type="InterPro" id="IPR007035">
    <property type="entry name" value="Peptidase_M55"/>
</dbReference>
<keyword evidence="4" id="KW-1185">Reference proteome</keyword>